<accession>A0A7R9H881</accession>
<evidence type="ECO:0000313" key="1">
    <source>
        <dbReference type="EMBL" id="CAD7411433.1"/>
    </source>
</evidence>
<name>A0A7R9H881_TIMCR</name>
<dbReference type="EMBL" id="OC322219">
    <property type="protein sequence ID" value="CAD7411433.1"/>
    <property type="molecule type" value="Genomic_DNA"/>
</dbReference>
<dbReference type="AlphaFoldDB" id="A0A7R9H881"/>
<organism evidence="1">
    <name type="scientific">Timema cristinae</name>
    <name type="common">Walking stick</name>
    <dbReference type="NCBI Taxonomy" id="61476"/>
    <lineage>
        <taxon>Eukaryota</taxon>
        <taxon>Metazoa</taxon>
        <taxon>Ecdysozoa</taxon>
        <taxon>Arthropoda</taxon>
        <taxon>Hexapoda</taxon>
        <taxon>Insecta</taxon>
        <taxon>Pterygota</taxon>
        <taxon>Neoptera</taxon>
        <taxon>Polyneoptera</taxon>
        <taxon>Phasmatodea</taxon>
        <taxon>Timematodea</taxon>
        <taxon>Timematoidea</taxon>
        <taxon>Timematidae</taxon>
        <taxon>Timema</taxon>
    </lineage>
</organism>
<gene>
    <name evidence="1" type="ORF">TCEB3V08_LOCUS10932</name>
</gene>
<proteinExistence type="predicted"/>
<sequence length="74" mass="8329">MPDMALYGGGGRVIVVNIFSQAVLVDKDGDPMRPRLGVWIRCKQNKRPSSRRWGNGETATLELLKITLYLLKMP</sequence>
<protein>
    <submittedName>
        <fullName evidence="1">Uncharacterized protein</fullName>
    </submittedName>
</protein>
<reference evidence="1" key="1">
    <citation type="submission" date="2020-11" db="EMBL/GenBank/DDBJ databases">
        <authorList>
            <person name="Tran Van P."/>
        </authorList>
    </citation>
    <scope>NUCLEOTIDE SEQUENCE</scope>
</reference>